<name>K1S9D0_9ZZZZ</name>
<organism evidence="2">
    <name type="scientific">human gut metagenome</name>
    <dbReference type="NCBI Taxonomy" id="408170"/>
    <lineage>
        <taxon>unclassified sequences</taxon>
        <taxon>metagenomes</taxon>
        <taxon>organismal metagenomes</taxon>
    </lineage>
</organism>
<reference evidence="2" key="1">
    <citation type="journal article" date="2013" name="Environ. Microbiol.">
        <title>Microbiota from the distal guts of lean and obese adolescents exhibit partial functional redundancy besides clear differences in community structure.</title>
        <authorList>
            <person name="Ferrer M."/>
            <person name="Ruiz A."/>
            <person name="Lanza F."/>
            <person name="Haange S.B."/>
            <person name="Oberbach A."/>
            <person name="Till H."/>
            <person name="Bargiela R."/>
            <person name="Campoy C."/>
            <person name="Segura M.T."/>
            <person name="Richter M."/>
            <person name="von Bergen M."/>
            <person name="Seifert J."/>
            <person name="Suarez A."/>
        </authorList>
    </citation>
    <scope>NUCLEOTIDE SEQUENCE</scope>
</reference>
<dbReference type="Pfam" id="PF14905">
    <property type="entry name" value="OMP_b-brl_3"/>
    <property type="match status" value="1"/>
</dbReference>
<sequence>TFNPEKGTNINLDLYRSSGRLPDNNALSPRRVWQSQYSYTVGNENLEPGWGYDIDLSYTLRNKLTISYGGTWSRGSETMTFYDPEIRTSSIRRR</sequence>
<proteinExistence type="predicted"/>
<dbReference type="EMBL" id="AJWY01011710">
    <property type="protein sequence ID" value="EKC51999.1"/>
    <property type="molecule type" value="Genomic_DNA"/>
</dbReference>
<evidence type="ECO:0000259" key="1">
    <source>
        <dbReference type="Pfam" id="PF14905"/>
    </source>
</evidence>
<dbReference type="AlphaFoldDB" id="K1S9D0"/>
<feature type="domain" description="Outer membrane protein beta-barrel" evidence="1">
    <location>
        <begin position="2"/>
        <end position="86"/>
    </location>
</feature>
<evidence type="ECO:0000313" key="2">
    <source>
        <dbReference type="EMBL" id="EKC51999.1"/>
    </source>
</evidence>
<gene>
    <name evidence="2" type="ORF">LEA_17109</name>
</gene>
<protein>
    <recommendedName>
        <fullName evidence="1">Outer membrane protein beta-barrel domain-containing protein</fullName>
    </recommendedName>
</protein>
<accession>K1S9D0</accession>
<dbReference type="InterPro" id="IPR041700">
    <property type="entry name" value="OMP_b-brl_3"/>
</dbReference>
<feature type="non-terminal residue" evidence="2">
    <location>
        <position position="1"/>
    </location>
</feature>
<comment type="caution">
    <text evidence="2">The sequence shown here is derived from an EMBL/GenBank/DDBJ whole genome shotgun (WGS) entry which is preliminary data.</text>
</comment>